<protein>
    <recommendedName>
        <fullName evidence="5">Cytochrome C-552</fullName>
    </recommendedName>
</protein>
<keyword evidence="2" id="KW-0732">Signal</keyword>
<dbReference type="InterPro" id="IPR036909">
    <property type="entry name" value="Cyt_c-like_dom_sf"/>
</dbReference>
<proteinExistence type="predicted"/>
<feature type="chain" id="PRO_5009138174" description="Cytochrome C-552" evidence="2">
    <location>
        <begin position="23"/>
        <end position="133"/>
    </location>
</feature>
<comment type="caution">
    <text evidence="3">The sequence shown here is derived from an EMBL/GenBank/DDBJ whole genome shotgun (WGS) entry which is preliminary data.</text>
</comment>
<evidence type="ECO:0008006" key="5">
    <source>
        <dbReference type="Google" id="ProtNLM"/>
    </source>
</evidence>
<evidence type="ECO:0000256" key="1">
    <source>
        <dbReference type="SAM" id="MobiDB-lite"/>
    </source>
</evidence>
<reference evidence="4" key="1">
    <citation type="submission" date="2016-05" db="EMBL/GenBank/DDBJ databases">
        <authorList>
            <person name="Li Y."/>
        </authorList>
    </citation>
    <scope>NUCLEOTIDE SEQUENCE [LARGE SCALE GENOMIC DNA]</scope>
    <source>
        <strain evidence="4">YIC4027</strain>
    </source>
</reference>
<dbReference type="GO" id="GO:0009055">
    <property type="term" value="F:electron transfer activity"/>
    <property type="evidence" value="ECO:0007669"/>
    <property type="project" value="InterPro"/>
</dbReference>
<name>A0A1E3VEY2_9HYPH</name>
<accession>A0A1E3VEY2</accession>
<evidence type="ECO:0000256" key="2">
    <source>
        <dbReference type="SAM" id="SignalP"/>
    </source>
</evidence>
<dbReference type="Gene3D" id="1.10.760.10">
    <property type="entry name" value="Cytochrome c-like domain"/>
    <property type="match status" value="1"/>
</dbReference>
<feature type="region of interest" description="Disordered" evidence="1">
    <location>
        <begin position="26"/>
        <end position="68"/>
    </location>
</feature>
<evidence type="ECO:0000313" key="4">
    <source>
        <dbReference type="Proteomes" id="UP000094342"/>
    </source>
</evidence>
<gene>
    <name evidence="3" type="ORF">A8M32_07875</name>
</gene>
<keyword evidence="4" id="KW-1185">Reference proteome</keyword>
<dbReference type="GO" id="GO:0020037">
    <property type="term" value="F:heme binding"/>
    <property type="evidence" value="ECO:0007669"/>
    <property type="project" value="InterPro"/>
</dbReference>
<dbReference type="Proteomes" id="UP000094342">
    <property type="component" value="Unassembled WGS sequence"/>
</dbReference>
<dbReference type="EMBL" id="LYBW01000051">
    <property type="protein sequence ID" value="ODR91997.1"/>
    <property type="molecule type" value="Genomic_DNA"/>
</dbReference>
<dbReference type="SUPFAM" id="SSF46626">
    <property type="entry name" value="Cytochrome c"/>
    <property type="match status" value="1"/>
</dbReference>
<dbReference type="STRING" id="1752398.A8M32_07875"/>
<dbReference type="AlphaFoldDB" id="A0A1E3VEY2"/>
<feature type="signal peptide" evidence="2">
    <location>
        <begin position="1"/>
        <end position="22"/>
    </location>
</feature>
<sequence length="133" mass="14537">MSLVSVAACLLVGGIGAPAAHATEPSIQLAQQGGAPGYDPMRRGIGRPTQRGEPAPPGNPELGDLPDAPGAEDTYYLCSACHSIALVTQQRLTDERWNYLWDWMVREQGMPDQDEETREAILNYLQTHFSSER</sequence>
<evidence type="ECO:0000313" key="3">
    <source>
        <dbReference type="EMBL" id="ODR91997.1"/>
    </source>
</evidence>
<organism evidence="3 4">
    <name type="scientific">Sinorhizobium alkalisoli</name>
    <dbReference type="NCBI Taxonomy" id="1752398"/>
    <lineage>
        <taxon>Bacteria</taxon>
        <taxon>Pseudomonadati</taxon>
        <taxon>Pseudomonadota</taxon>
        <taxon>Alphaproteobacteria</taxon>
        <taxon>Hyphomicrobiales</taxon>
        <taxon>Rhizobiaceae</taxon>
        <taxon>Sinorhizobium/Ensifer group</taxon>
        <taxon>Sinorhizobium</taxon>
    </lineage>
</organism>